<gene>
    <name evidence="1" type="ORF">BDY19DRAFT_905354</name>
</gene>
<name>A0ACB8U7Z0_9APHY</name>
<keyword evidence="2" id="KW-1185">Reference proteome</keyword>
<evidence type="ECO:0000313" key="1">
    <source>
        <dbReference type="EMBL" id="KAI0090338.1"/>
    </source>
</evidence>
<sequence length="237" mass="26456">MSGSPQRRTQPVKKALSIAVSYSDRSEYKIEYVHKDSDLIVDLLKETFGYPPENITVMKDDGRCPSQPTRNNILQAMRDLVSNTIPGDHLVYHISGHGSQRDCPIKGQEEDGKDELFWPLDVELEHGDDVSGNYILDDKIKDILVNGLQPGVNLVLIADCCHSGTMAENERSKLAPDNINQPESPVAESGEEEGIKRRIPNVVCWSACMDDQETYNPFNAGGENIEQTHQELLHNVT</sequence>
<dbReference type="Proteomes" id="UP001055072">
    <property type="component" value="Unassembled WGS sequence"/>
</dbReference>
<evidence type="ECO:0000313" key="2">
    <source>
        <dbReference type="Proteomes" id="UP001055072"/>
    </source>
</evidence>
<accession>A0ACB8U7Z0</accession>
<comment type="caution">
    <text evidence="1">The sequence shown here is derived from an EMBL/GenBank/DDBJ whole genome shotgun (WGS) entry which is preliminary data.</text>
</comment>
<protein>
    <submittedName>
        <fullName evidence="1">Peptidase C14, caspase domain-containing protein</fullName>
    </submittedName>
</protein>
<dbReference type="EMBL" id="MU274908">
    <property type="protein sequence ID" value="KAI0090338.1"/>
    <property type="molecule type" value="Genomic_DNA"/>
</dbReference>
<organism evidence="1 2">
    <name type="scientific">Irpex rosettiformis</name>
    <dbReference type="NCBI Taxonomy" id="378272"/>
    <lineage>
        <taxon>Eukaryota</taxon>
        <taxon>Fungi</taxon>
        <taxon>Dikarya</taxon>
        <taxon>Basidiomycota</taxon>
        <taxon>Agaricomycotina</taxon>
        <taxon>Agaricomycetes</taxon>
        <taxon>Polyporales</taxon>
        <taxon>Irpicaceae</taxon>
        <taxon>Irpex</taxon>
    </lineage>
</organism>
<proteinExistence type="predicted"/>
<reference evidence="1" key="1">
    <citation type="journal article" date="2021" name="Environ. Microbiol.">
        <title>Gene family expansions and transcriptome signatures uncover fungal adaptations to wood decay.</title>
        <authorList>
            <person name="Hage H."/>
            <person name="Miyauchi S."/>
            <person name="Viragh M."/>
            <person name="Drula E."/>
            <person name="Min B."/>
            <person name="Chaduli D."/>
            <person name="Navarro D."/>
            <person name="Favel A."/>
            <person name="Norest M."/>
            <person name="Lesage-Meessen L."/>
            <person name="Balint B."/>
            <person name="Merenyi Z."/>
            <person name="de Eugenio L."/>
            <person name="Morin E."/>
            <person name="Martinez A.T."/>
            <person name="Baldrian P."/>
            <person name="Stursova M."/>
            <person name="Martinez M.J."/>
            <person name="Novotny C."/>
            <person name="Magnuson J.K."/>
            <person name="Spatafora J.W."/>
            <person name="Maurice S."/>
            <person name="Pangilinan J."/>
            <person name="Andreopoulos W."/>
            <person name="LaButti K."/>
            <person name="Hundley H."/>
            <person name="Na H."/>
            <person name="Kuo A."/>
            <person name="Barry K."/>
            <person name="Lipzen A."/>
            <person name="Henrissat B."/>
            <person name="Riley R."/>
            <person name="Ahrendt S."/>
            <person name="Nagy L.G."/>
            <person name="Grigoriev I.V."/>
            <person name="Martin F."/>
            <person name="Rosso M.N."/>
        </authorList>
    </citation>
    <scope>NUCLEOTIDE SEQUENCE</scope>
    <source>
        <strain evidence="1">CBS 384.51</strain>
    </source>
</reference>